<dbReference type="eggNOG" id="COG3391">
    <property type="taxonomic scope" value="Bacteria"/>
</dbReference>
<evidence type="ECO:0000313" key="1">
    <source>
        <dbReference type="EMBL" id="EOA54739.1"/>
    </source>
</evidence>
<proteinExistence type="predicted"/>
<evidence type="ECO:0008006" key="3">
    <source>
        <dbReference type="Google" id="ProtNLM"/>
    </source>
</evidence>
<accession>U6RDM8</accession>
<dbReference type="RefSeq" id="WP_005940711.1">
    <property type="nucleotide sequence ID" value="NZ_KB890363.1"/>
</dbReference>
<protein>
    <recommendedName>
        <fullName evidence="3">DUF4221 domain-containing protein</fullName>
    </recommendedName>
</protein>
<dbReference type="AlphaFoldDB" id="U6RDM8"/>
<gene>
    <name evidence="1" type="ORF">HMPREF1534_02132</name>
</gene>
<comment type="caution">
    <text evidence="1">The sequence shown here is derived from an EMBL/GenBank/DDBJ whole genome shotgun (WGS) entry which is preliminary data.</text>
</comment>
<dbReference type="PROSITE" id="PS51257">
    <property type="entry name" value="PROKAR_LIPOPROTEIN"/>
    <property type="match status" value="1"/>
</dbReference>
<reference evidence="1 2" key="1">
    <citation type="submission" date="2013-04" db="EMBL/GenBank/DDBJ databases">
        <title>The Genome Sequence of Bacteroides massiliensis DSM 17679.</title>
        <authorList>
            <consortium name="The Broad Institute Genomics Platform"/>
            <person name="Earl A."/>
            <person name="Ward D."/>
            <person name="Feldgarden M."/>
            <person name="Gevers D."/>
            <person name="Martens E."/>
            <person name="Fenner L."/>
            <person name="Roux V."/>
            <person name="Mallet M.N."/>
            <person name="Raoult D."/>
            <person name="Walker B."/>
            <person name="Young S."/>
            <person name="Zeng Q."/>
            <person name="Gargeya S."/>
            <person name="Fitzgerald M."/>
            <person name="Haas B."/>
            <person name="Abouelleil A."/>
            <person name="Allen A.W."/>
            <person name="Alvarado L."/>
            <person name="Arachchi H.M."/>
            <person name="Berlin A.M."/>
            <person name="Chapman S.B."/>
            <person name="Gainer-Dewar J."/>
            <person name="Goldberg J."/>
            <person name="Griggs A."/>
            <person name="Gujja S."/>
            <person name="Hansen M."/>
            <person name="Howarth C."/>
            <person name="Imamovic A."/>
            <person name="Ireland A."/>
            <person name="Larimer J."/>
            <person name="McCowan C."/>
            <person name="Murphy C."/>
            <person name="Pearson M."/>
            <person name="Poon T.W."/>
            <person name="Priest M."/>
            <person name="Roberts A."/>
            <person name="Saif S."/>
            <person name="Shea T."/>
            <person name="Sisk P."/>
            <person name="Sykes S."/>
            <person name="Wortman J."/>
            <person name="Nusbaum C."/>
            <person name="Birren B."/>
        </authorList>
    </citation>
    <scope>NUCLEOTIDE SEQUENCE [LARGE SCALE GENOMIC DNA]</scope>
    <source>
        <strain evidence="2">B84634 / Timone 84634 / DSM 17679 / JCM 13223</strain>
    </source>
</reference>
<dbReference type="HOGENOM" id="CLU_059185_0_0_10"/>
<dbReference type="EMBL" id="AQHY01000025">
    <property type="protein sequence ID" value="EOA54739.1"/>
    <property type="molecule type" value="Genomic_DNA"/>
</dbReference>
<organism evidence="1 2">
    <name type="scientific">Phocaeicola massiliensis B84634 = Timone 84634 = DSM 17679 = JCM 13223</name>
    <dbReference type="NCBI Taxonomy" id="1121098"/>
    <lineage>
        <taxon>Bacteria</taxon>
        <taxon>Pseudomonadati</taxon>
        <taxon>Bacteroidota</taxon>
        <taxon>Bacteroidia</taxon>
        <taxon>Bacteroidales</taxon>
        <taxon>Bacteroidaceae</taxon>
        <taxon>Phocaeicola</taxon>
    </lineage>
</organism>
<dbReference type="Pfam" id="PF13970">
    <property type="entry name" value="DUF4221"/>
    <property type="match status" value="1"/>
</dbReference>
<name>U6RDM8_9BACT</name>
<keyword evidence="2" id="KW-1185">Reference proteome</keyword>
<dbReference type="PATRIC" id="fig|1121098.3.peg.2169"/>
<sequence>MRNIICYIIIITLSACNSVVENINTNKEFHETYKLTLIDSISFPLDAESQPLNECMQIYHKPHSDSILFTFYNEYNNSIYLYNYHKPENYQIIHLEKEGPNGVYPYASGYHIKTLDSIYFYSMYVDKIFLLNRDGNIKETYDLLANVPSDIYRPTMRLGTGRPLYLINDKLYISGYIHGEFIREDSIKLPLSIIYDMKTKSSNLKLGYPESYRRGNWGEVYYRELFWCYNDSIKRFILSFPNDHNIYLTDLNKTESKPGGSKYADVIKSIDHPSAFPMPKEKRILHYLESYFYSTIVYDKYRNVYYRFVKHPWINPQIKRKPWEKPLSIIIFDKNMNRIGETLVDFKYRLSSNAFLVTEEGLLLREHNDNEDEIKFGIFKLKKI</sequence>
<dbReference type="STRING" id="1121098.HMPREF1534_02132"/>
<dbReference type="GeneID" id="60061920"/>
<dbReference type="InterPro" id="IPR025316">
    <property type="entry name" value="DUF4221"/>
</dbReference>
<dbReference type="OrthoDB" id="828261at2"/>
<dbReference type="Proteomes" id="UP000017831">
    <property type="component" value="Unassembled WGS sequence"/>
</dbReference>
<evidence type="ECO:0000313" key="2">
    <source>
        <dbReference type="Proteomes" id="UP000017831"/>
    </source>
</evidence>